<dbReference type="InterPro" id="IPR015421">
    <property type="entry name" value="PyrdxlP-dep_Trfase_major"/>
</dbReference>
<dbReference type="InterPro" id="IPR015424">
    <property type="entry name" value="PyrdxlP-dep_Trfase"/>
</dbReference>
<organism evidence="3 4">
    <name type="scientific">Mesorhizobium sanjuanii</name>
    <dbReference type="NCBI Taxonomy" id="2037900"/>
    <lineage>
        <taxon>Bacteria</taxon>
        <taxon>Pseudomonadati</taxon>
        <taxon>Pseudomonadota</taxon>
        <taxon>Alphaproteobacteria</taxon>
        <taxon>Hyphomicrobiales</taxon>
        <taxon>Phyllobacteriaceae</taxon>
        <taxon>Mesorhizobium</taxon>
    </lineage>
</organism>
<accession>A0A2A6FDC5</accession>
<reference evidence="3 4" key="1">
    <citation type="submission" date="2017-09" db="EMBL/GenBank/DDBJ databases">
        <title>Mesorhizobum sanjuanii sp. nov. isolated from nodules of Lotus tenuis in saline-alkaline lowlands of Flooding Pampa.</title>
        <authorList>
            <person name="Sannazzaro A.I."/>
            <person name="Torres Tejerizo G.A."/>
            <person name="Fontana F."/>
            <person name="Cumpa Velazquez L.M."/>
            <person name="Hansen L."/>
            <person name="Pistorio M."/>
            <person name="Estrella M.J."/>
        </authorList>
    </citation>
    <scope>NUCLEOTIDE SEQUENCE [LARGE SCALE GENOMIC DNA]</scope>
    <source>
        <strain evidence="3 4">BSA136</strain>
    </source>
</reference>
<evidence type="ECO:0000313" key="3">
    <source>
        <dbReference type="EMBL" id="PDQ19743.1"/>
    </source>
</evidence>
<dbReference type="NCBIfam" id="NF001696">
    <property type="entry name" value="PRK00451.1"/>
    <property type="match status" value="1"/>
</dbReference>
<evidence type="ECO:0000256" key="1">
    <source>
        <dbReference type="ARBA" id="ARBA00023002"/>
    </source>
</evidence>
<comment type="caution">
    <text evidence="3">The sequence shown here is derived from an EMBL/GenBank/DDBJ whole genome shotgun (WGS) entry which is preliminary data.</text>
</comment>
<dbReference type="Gene3D" id="3.90.1150.10">
    <property type="entry name" value="Aspartate Aminotransferase, domain 1"/>
    <property type="match status" value="1"/>
</dbReference>
<evidence type="ECO:0000259" key="2">
    <source>
        <dbReference type="Pfam" id="PF02347"/>
    </source>
</evidence>
<dbReference type="Pfam" id="PF02347">
    <property type="entry name" value="GDC-P"/>
    <property type="match status" value="1"/>
</dbReference>
<dbReference type="GO" id="GO:0004375">
    <property type="term" value="F:glycine dehydrogenase (decarboxylating) activity"/>
    <property type="evidence" value="ECO:0007669"/>
    <property type="project" value="InterPro"/>
</dbReference>
<feature type="domain" description="Glycine cleavage system P-protein N-terminal" evidence="2">
    <location>
        <begin position="9"/>
        <end position="449"/>
    </location>
</feature>
<protein>
    <submittedName>
        <fullName evidence="3">Aminomethyl-transferring glycine dehydrogenase</fullName>
    </submittedName>
</protein>
<proteinExistence type="predicted"/>
<dbReference type="InterPro" id="IPR023010">
    <property type="entry name" value="GcvPA"/>
</dbReference>
<gene>
    <name evidence="3" type="ORF">CN311_17925</name>
</gene>
<dbReference type="AlphaFoldDB" id="A0A2A6FDC5"/>
<dbReference type="GO" id="GO:0009116">
    <property type="term" value="P:nucleoside metabolic process"/>
    <property type="evidence" value="ECO:0007669"/>
    <property type="project" value="InterPro"/>
</dbReference>
<dbReference type="InterPro" id="IPR015422">
    <property type="entry name" value="PyrdxlP-dep_Trfase_small"/>
</dbReference>
<name>A0A2A6FDC5_9HYPH</name>
<dbReference type="InterPro" id="IPR049315">
    <property type="entry name" value="GDC-P_N"/>
</dbReference>
<sequence length="459" mass="49718">MANSVPAIKQEMLDAIGAPSIEALFEQIPADHRMTRELALPPALRSEAELRRHLLAILRKNEDCETNLSFLGGGCWQHHVPAICDEIAGRSEFLTPVWGTPSSDHGRNQAWFEFTSQLGELLDMEIVGLPVYSWGCAAGHAIRMASRLTARHEVIVPRIIDPERLSVIRNYCEPQEMPSHIAVAEIGFDASTGLLDLAELEAKLSSRTAAVYIETPNYLGVIETQAGEVAALAHRAGAEFIVGVDPISLGVLAPPADFGADIVVGTTQPLGVHMNCGGGTGGFIASRDEERYAREYPSLLVSIAETVQPAEHAFGLSLLHQSSYGSREHGKDWTGNSVYLWAISNAVYMSLMGPEGFREVGELIIQQAHYAAKVLAEVPGVDIVFPGGFFKEFVVRFDASGKTVRDVNRALRERGIFGGHDLSAAFPALGQSALYAVTEVHSRSDIDRLAASLAEILSR</sequence>
<dbReference type="Proteomes" id="UP000219182">
    <property type="component" value="Unassembled WGS sequence"/>
</dbReference>
<dbReference type="PANTHER" id="PTHR42806">
    <property type="entry name" value="GLYCINE CLEAVAGE SYSTEM P-PROTEIN"/>
    <property type="match status" value="1"/>
</dbReference>
<dbReference type="PANTHER" id="PTHR42806:SF1">
    <property type="entry name" value="GLYCINE DEHYDROGENASE (DECARBOXYLATING)"/>
    <property type="match status" value="1"/>
</dbReference>
<dbReference type="EMBL" id="NWQG01000111">
    <property type="protein sequence ID" value="PDQ19743.1"/>
    <property type="molecule type" value="Genomic_DNA"/>
</dbReference>
<dbReference type="SUPFAM" id="SSF53383">
    <property type="entry name" value="PLP-dependent transferases"/>
    <property type="match status" value="1"/>
</dbReference>
<dbReference type="Gene3D" id="3.40.640.10">
    <property type="entry name" value="Type I PLP-dependent aspartate aminotransferase-like (Major domain)"/>
    <property type="match status" value="1"/>
</dbReference>
<evidence type="ECO:0000313" key="4">
    <source>
        <dbReference type="Proteomes" id="UP000219182"/>
    </source>
</evidence>
<keyword evidence="1" id="KW-0560">Oxidoreductase</keyword>
<keyword evidence="4" id="KW-1185">Reference proteome</keyword>